<dbReference type="Gene3D" id="3.30.450.40">
    <property type="match status" value="1"/>
</dbReference>
<protein>
    <submittedName>
        <fullName evidence="6">DNA-binding transcriptional regulator</fullName>
    </submittedName>
</protein>
<evidence type="ECO:0000259" key="4">
    <source>
        <dbReference type="PROSITE" id="PS51077"/>
    </source>
</evidence>
<keyword evidence="3" id="KW-0804">Transcription</keyword>
<dbReference type="GO" id="GO:0045892">
    <property type="term" value="P:negative regulation of DNA-templated transcription"/>
    <property type="evidence" value="ECO:0007669"/>
    <property type="project" value="TreeGrafter"/>
</dbReference>
<dbReference type="InterPro" id="IPR036388">
    <property type="entry name" value="WH-like_DNA-bd_sf"/>
</dbReference>
<gene>
    <name evidence="6" type="ORF">DI563_00290</name>
</gene>
<dbReference type="SUPFAM" id="SSF55781">
    <property type="entry name" value="GAF domain-like"/>
    <property type="match status" value="1"/>
</dbReference>
<dbReference type="InterPro" id="IPR036390">
    <property type="entry name" value="WH_DNA-bd_sf"/>
</dbReference>
<reference evidence="6 7" key="1">
    <citation type="submission" date="2017-08" db="EMBL/GenBank/DDBJ databases">
        <title>Infants hospitalized years apart are colonized by the same room-sourced microbial strains.</title>
        <authorList>
            <person name="Brooks B."/>
            <person name="Olm M.R."/>
            <person name="Firek B.A."/>
            <person name="Baker R."/>
            <person name="Thomas B.C."/>
            <person name="Morowitz M.J."/>
            <person name="Banfield J.F."/>
        </authorList>
    </citation>
    <scope>NUCLEOTIDE SEQUENCE [LARGE SCALE GENOMIC DNA]</scope>
    <source>
        <strain evidence="6">S2_005_003_R2_41</strain>
    </source>
</reference>
<evidence type="ECO:0000313" key="6">
    <source>
        <dbReference type="EMBL" id="PZQ78475.1"/>
    </source>
</evidence>
<name>A0A2W5QU49_VARPD</name>
<dbReference type="Gene3D" id="1.10.10.10">
    <property type="entry name" value="Winged helix-like DNA-binding domain superfamily/Winged helix DNA-binding domain"/>
    <property type="match status" value="1"/>
</dbReference>
<evidence type="ECO:0000256" key="1">
    <source>
        <dbReference type="ARBA" id="ARBA00023015"/>
    </source>
</evidence>
<dbReference type="PANTHER" id="PTHR30136">
    <property type="entry name" value="HELIX-TURN-HELIX TRANSCRIPTIONAL REGULATOR, ICLR FAMILY"/>
    <property type="match status" value="1"/>
</dbReference>
<evidence type="ECO:0000259" key="5">
    <source>
        <dbReference type="PROSITE" id="PS51078"/>
    </source>
</evidence>
<dbReference type="InterPro" id="IPR014757">
    <property type="entry name" value="Tscrpt_reg_IclR_C"/>
</dbReference>
<dbReference type="Proteomes" id="UP000249135">
    <property type="component" value="Unassembled WGS sequence"/>
</dbReference>
<dbReference type="EMBL" id="QFPP01000001">
    <property type="protein sequence ID" value="PZQ78475.1"/>
    <property type="molecule type" value="Genomic_DNA"/>
</dbReference>
<dbReference type="InterPro" id="IPR029016">
    <property type="entry name" value="GAF-like_dom_sf"/>
</dbReference>
<dbReference type="GO" id="GO:0003700">
    <property type="term" value="F:DNA-binding transcription factor activity"/>
    <property type="evidence" value="ECO:0007669"/>
    <property type="project" value="TreeGrafter"/>
</dbReference>
<evidence type="ECO:0000313" key="7">
    <source>
        <dbReference type="Proteomes" id="UP000249135"/>
    </source>
</evidence>
<sequence>MIEDAPGRLSMMIVCLRLADAASATARAAESALPPAGYGTMKRIGCLAGHSCAHEGLAAKPSAARVQRARRVMVILSPDTGVEDSVIAFAADALQCLSGPPRRIVRAHSAPKRGRLMPTSTSFGDPSLYREVRGLSRGLAVLRALNAMPGGIGGVVELARITGLHRTTVKRLLETLKTEGLVHHKDDGLSYALGFEVRRLSEGYVGADWIDRVAAPAMRAHLRALSWPSDLATPDGGFMIVRESTHRVSMLSQHRATIGIRIPMLVSSLGRAWMTWCADEEREATLSLLQERTDAIGEMARDGAYVKRVLRETRRRGYAMNRGEWLTEASVTAVGFPIRIGEHAIGAINLVLQNNAVTDREIATRYVPLLRTLADEISEGVASSPRG</sequence>
<dbReference type="GO" id="GO:0003677">
    <property type="term" value="F:DNA binding"/>
    <property type="evidence" value="ECO:0007669"/>
    <property type="project" value="UniProtKB-KW"/>
</dbReference>
<dbReference type="SUPFAM" id="SSF46785">
    <property type="entry name" value="Winged helix' DNA-binding domain"/>
    <property type="match status" value="1"/>
</dbReference>
<feature type="domain" description="HTH iclR-type" evidence="4">
    <location>
        <begin position="132"/>
        <end position="195"/>
    </location>
</feature>
<dbReference type="NCBIfam" id="NF007341">
    <property type="entry name" value="PRK09834.1-3"/>
    <property type="match status" value="1"/>
</dbReference>
<comment type="caution">
    <text evidence="6">The sequence shown here is derived from an EMBL/GenBank/DDBJ whole genome shotgun (WGS) entry which is preliminary data.</text>
</comment>
<evidence type="ECO:0000256" key="3">
    <source>
        <dbReference type="ARBA" id="ARBA00023163"/>
    </source>
</evidence>
<dbReference type="PROSITE" id="PS51078">
    <property type="entry name" value="ICLR_ED"/>
    <property type="match status" value="1"/>
</dbReference>
<dbReference type="Pfam" id="PF09339">
    <property type="entry name" value="HTH_IclR"/>
    <property type="match status" value="1"/>
</dbReference>
<dbReference type="PROSITE" id="PS51077">
    <property type="entry name" value="HTH_ICLR"/>
    <property type="match status" value="1"/>
</dbReference>
<feature type="domain" description="IclR-ED" evidence="5">
    <location>
        <begin position="196"/>
        <end position="383"/>
    </location>
</feature>
<organism evidence="6 7">
    <name type="scientific">Variovorax paradoxus</name>
    <dbReference type="NCBI Taxonomy" id="34073"/>
    <lineage>
        <taxon>Bacteria</taxon>
        <taxon>Pseudomonadati</taxon>
        <taxon>Pseudomonadota</taxon>
        <taxon>Betaproteobacteria</taxon>
        <taxon>Burkholderiales</taxon>
        <taxon>Comamonadaceae</taxon>
        <taxon>Variovorax</taxon>
    </lineage>
</organism>
<dbReference type="AlphaFoldDB" id="A0A2W5QU49"/>
<dbReference type="InterPro" id="IPR050707">
    <property type="entry name" value="HTH_MetabolicPath_Reg"/>
</dbReference>
<dbReference type="SMART" id="SM00346">
    <property type="entry name" value="HTH_ICLR"/>
    <property type="match status" value="1"/>
</dbReference>
<dbReference type="PANTHER" id="PTHR30136:SF23">
    <property type="entry name" value="DNA-BINDING TRANSCRIPTIONAL ACTIVATOR MHPR"/>
    <property type="match status" value="1"/>
</dbReference>
<evidence type="ECO:0000256" key="2">
    <source>
        <dbReference type="ARBA" id="ARBA00023125"/>
    </source>
</evidence>
<proteinExistence type="predicted"/>
<dbReference type="Pfam" id="PF01614">
    <property type="entry name" value="IclR_C"/>
    <property type="match status" value="1"/>
</dbReference>
<keyword evidence="1" id="KW-0805">Transcription regulation</keyword>
<keyword evidence="2 6" id="KW-0238">DNA-binding</keyword>
<accession>A0A2W5QU49</accession>
<dbReference type="InterPro" id="IPR005471">
    <property type="entry name" value="Tscrpt_reg_IclR_N"/>
</dbReference>